<comment type="caution">
    <text evidence="1">The sequence shown here is derived from an EMBL/GenBank/DDBJ whole genome shotgun (WGS) entry which is preliminary data.</text>
</comment>
<protein>
    <submittedName>
        <fullName evidence="1">Uncharacterized protein</fullName>
    </submittedName>
</protein>
<gene>
    <name evidence="1" type="ORF">GCM10025778_00840</name>
</gene>
<dbReference type="Proteomes" id="UP001501257">
    <property type="component" value="Unassembled WGS sequence"/>
</dbReference>
<proteinExistence type="predicted"/>
<dbReference type="EMBL" id="BAABLK010000003">
    <property type="protein sequence ID" value="GAA5225554.1"/>
    <property type="molecule type" value="Genomic_DNA"/>
</dbReference>
<evidence type="ECO:0000313" key="2">
    <source>
        <dbReference type="Proteomes" id="UP001501257"/>
    </source>
</evidence>
<name>A0ABP9TEY6_9MICC</name>
<organism evidence="1 2">
    <name type="scientific">Paeniglutamicibacter antarcticus</name>
    <dbReference type="NCBI Taxonomy" id="494023"/>
    <lineage>
        <taxon>Bacteria</taxon>
        <taxon>Bacillati</taxon>
        <taxon>Actinomycetota</taxon>
        <taxon>Actinomycetes</taxon>
        <taxon>Micrococcales</taxon>
        <taxon>Micrococcaceae</taxon>
        <taxon>Paeniglutamicibacter</taxon>
    </lineage>
</organism>
<reference evidence="2" key="1">
    <citation type="journal article" date="2019" name="Int. J. Syst. Evol. Microbiol.">
        <title>The Global Catalogue of Microorganisms (GCM) 10K type strain sequencing project: providing services to taxonomists for standard genome sequencing and annotation.</title>
        <authorList>
            <consortium name="The Broad Institute Genomics Platform"/>
            <consortium name="The Broad Institute Genome Sequencing Center for Infectious Disease"/>
            <person name="Wu L."/>
            <person name="Ma J."/>
        </authorList>
    </citation>
    <scope>NUCLEOTIDE SEQUENCE [LARGE SCALE GENOMIC DNA]</scope>
    <source>
        <strain evidence="2">JCM 18952</strain>
    </source>
</reference>
<sequence length="72" mass="7983">MPTSREIQSLAKPLGSHQQDLCPLHLAMRDYLGLGQEGQDLALGIGVGQRGNYIRYASSLMNKPETILETYH</sequence>
<evidence type="ECO:0000313" key="1">
    <source>
        <dbReference type="EMBL" id="GAA5225554.1"/>
    </source>
</evidence>
<accession>A0ABP9TEY6</accession>
<keyword evidence="2" id="KW-1185">Reference proteome</keyword>